<reference evidence="6 7" key="1">
    <citation type="submission" date="2022-12" db="EMBL/GenBank/DDBJ databases">
        <title>Chromosome-scale assembly of the Ensete ventricosum genome.</title>
        <authorList>
            <person name="Dussert Y."/>
            <person name="Stocks J."/>
            <person name="Wendawek A."/>
            <person name="Woldeyes F."/>
            <person name="Nichols R.A."/>
            <person name="Borrell J.S."/>
        </authorList>
    </citation>
    <scope>NUCLEOTIDE SEQUENCE [LARGE SCALE GENOMIC DNA]</scope>
    <source>
        <strain evidence="7">cv. Maze</strain>
        <tissue evidence="6">Seeds</tissue>
    </source>
</reference>
<dbReference type="AlphaFoldDB" id="A0AAV8Q2J6"/>
<protein>
    <recommendedName>
        <fullName evidence="5">AMP-dependent synthetase/ligase domain-containing protein</fullName>
    </recommendedName>
</protein>
<dbReference type="InterPro" id="IPR000873">
    <property type="entry name" value="AMP-dep_synth/lig_dom"/>
</dbReference>
<dbReference type="GO" id="GO:0016020">
    <property type="term" value="C:membrane"/>
    <property type="evidence" value="ECO:0007669"/>
    <property type="project" value="TreeGrafter"/>
</dbReference>
<dbReference type="PANTHER" id="PTHR43272">
    <property type="entry name" value="LONG-CHAIN-FATTY-ACID--COA LIGASE"/>
    <property type="match status" value="1"/>
</dbReference>
<dbReference type="GO" id="GO:0005783">
    <property type="term" value="C:endoplasmic reticulum"/>
    <property type="evidence" value="ECO:0007669"/>
    <property type="project" value="TreeGrafter"/>
</dbReference>
<evidence type="ECO:0000259" key="5">
    <source>
        <dbReference type="Pfam" id="PF00501"/>
    </source>
</evidence>
<dbReference type="InterPro" id="IPR042099">
    <property type="entry name" value="ANL_N_sf"/>
</dbReference>
<name>A0AAV8Q2J6_ENSVE</name>
<evidence type="ECO:0000313" key="6">
    <source>
        <dbReference type="EMBL" id="KAJ8465559.1"/>
    </source>
</evidence>
<dbReference type="Pfam" id="PF00501">
    <property type="entry name" value="AMP-binding"/>
    <property type="match status" value="1"/>
</dbReference>
<evidence type="ECO:0000256" key="1">
    <source>
        <dbReference type="ARBA" id="ARBA00006432"/>
    </source>
</evidence>
<dbReference type="SUPFAM" id="SSF56801">
    <property type="entry name" value="Acetyl-CoA synthetase-like"/>
    <property type="match status" value="1"/>
</dbReference>
<evidence type="ECO:0000256" key="2">
    <source>
        <dbReference type="ARBA" id="ARBA00022598"/>
    </source>
</evidence>
<feature type="domain" description="AMP-dependent synthetase/ligase" evidence="5">
    <location>
        <begin position="56"/>
        <end position="144"/>
    </location>
</feature>
<accession>A0AAV8Q2J6</accession>
<evidence type="ECO:0000256" key="4">
    <source>
        <dbReference type="ARBA" id="ARBA00022840"/>
    </source>
</evidence>
<keyword evidence="7" id="KW-1185">Reference proteome</keyword>
<comment type="similarity">
    <text evidence="1">Belongs to the ATP-dependent AMP-binding enzyme family.</text>
</comment>
<sequence length="188" mass="21272">MRFATTVSLHRWNLFGRVSQRWLSYLSTLERIACKPLLGSRELISMETEVNQDGRSCEKLHLGNYRWISYGEAFKAVCNIASGLLQLGIGKNDRIAIFCETRAEWLLALQGCFRRNLTVVTAYASLGEHALCHSLNEVAKQAGLDRFEIPAKIKLIPEPWTPESGKVTAALKLKREIIRKAYADDLYA</sequence>
<evidence type="ECO:0000313" key="7">
    <source>
        <dbReference type="Proteomes" id="UP001222027"/>
    </source>
</evidence>
<dbReference type="EMBL" id="JAQQAF010000008">
    <property type="protein sequence ID" value="KAJ8465559.1"/>
    <property type="molecule type" value="Genomic_DNA"/>
</dbReference>
<gene>
    <name evidence="6" type="ORF">OPV22_028111</name>
</gene>
<dbReference type="Gene3D" id="3.40.50.12780">
    <property type="entry name" value="N-terminal domain of ligase-like"/>
    <property type="match status" value="1"/>
</dbReference>
<evidence type="ECO:0000256" key="3">
    <source>
        <dbReference type="ARBA" id="ARBA00022741"/>
    </source>
</evidence>
<proteinExistence type="inferred from homology"/>
<keyword evidence="3" id="KW-0547">Nucleotide-binding</keyword>
<dbReference type="GO" id="GO:0005524">
    <property type="term" value="F:ATP binding"/>
    <property type="evidence" value="ECO:0007669"/>
    <property type="project" value="UniProtKB-KW"/>
</dbReference>
<dbReference type="PANTHER" id="PTHR43272:SF83">
    <property type="entry name" value="ACYL-COA SYNTHETASE LONG-CHAIN, ISOFORM J"/>
    <property type="match status" value="1"/>
</dbReference>
<keyword evidence="4" id="KW-0067">ATP-binding</keyword>
<dbReference type="GO" id="GO:0004467">
    <property type="term" value="F:long-chain fatty acid-CoA ligase activity"/>
    <property type="evidence" value="ECO:0007669"/>
    <property type="project" value="UniProtKB-ARBA"/>
</dbReference>
<organism evidence="6 7">
    <name type="scientific">Ensete ventricosum</name>
    <name type="common">Abyssinian banana</name>
    <name type="synonym">Musa ensete</name>
    <dbReference type="NCBI Taxonomy" id="4639"/>
    <lineage>
        <taxon>Eukaryota</taxon>
        <taxon>Viridiplantae</taxon>
        <taxon>Streptophyta</taxon>
        <taxon>Embryophyta</taxon>
        <taxon>Tracheophyta</taxon>
        <taxon>Spermatophyta</taxon>
        <taxon>Magnoliopsida</taxon>
        <taxon>Liliopsida</taxon>
        <taxon>Zingiberales</taxon>
        <taxon>Musaceae</taxon>
        <taxon>Ensete</taxon>
    </lineage>
</organism>
<keyword evidence="2" id="KW-0436">Ligase</keyword>
<dbReference type="Proteomes" id="UP001222027">
    <property type="component" value="Unassembled WGS sequence"/>
</dbReference>
<comment type="caution">
    <text evidence="6">The sequence shown here is derived from an EMBL/GenBank/DDBJ whole genome shotgun (WGS) entry which is preliminary data.</text>
</comment>